<feature type="compositionally biased region" description="Polar residues" evidence="1">
    <location>
        <begin position="136"/>
        <end position="145"/>
    </location>
</feature>
<evidence type="ECO:0000256" key="1">
    <source>
        <dbReference type="SAM" id="MobiDB-lite"/>
    </source>
</evidence>
<evidence type="ECO:0000259" key="2">
    <source>
        <dbReference type="Pfam" id="PF24325"/>
    </source>
</evidence>
<feature type="region of interest" description="Disordered" evidence="1">
    <location>
        <begin position="448"/>
        <end position="467"/>
    </location>
</feature>
<protein>
    <recommendedName>
        <fullName evidence="2">DUF7495 domain-containing protein</fullName>
    </recommendedName>
</protein>
<evidence type="ECO:0000313" key="4">
    <source>
        <dbReference type="Proteomes" id="UP001530293"/>
    </source>
</evidence>
<feature type="compositionally biased region" description="Low complexity" evidence="1">
    <location>
        <begin position="164"/>
        <end position="189"/>
    </location>
</feature>
<sequence length="669" mass="73469">MSSLEAFISGKCAVTSSGVLVPNSNPVERRRADENSLDTLSMASSTTSRRRSRDPPTSADDNITSNNTNNTNSSSSNDTNIILAERTSNLISSYRDYVSGLDGYDIEELMISRDAPPALSSSSSASLNSTTASPRRTISNHQNNLREYAPSRNESPPPLLRGWNHNTNSGSSSNSNNNSPNQYSNYTSSAMSNRCDYEPYEYDEENNIPFDNYSEEKKYHYTHPIYHSKKFKRSVFACVLVAIVVIISWVSSSASSSSKAHQKDAQLEDALKHYEIMSPMATSSSNINNNSTAALVTEEVTKPAATKAQDDASSNEDLEALTRHILCCSSSPSSSSSSSSISVETEYLLAESHHPVWYTRSDGWMGTTWQEAREFCSSRGSSSDNTDTIVELCPYEVYCPTGPHHIPYGGYRVETPSSSSVTNSRAPISDFPNGWVQVGSENACVQYSSVGGSSSSSSTSTTTTTTHDEEDAVAMIEEVVHEEVVNTVNESVQNDNESQGVVTIVENESKTDDVTSTTDSQVVTSTDATDATATNINQSFDMTSTLHRKFKPFWLSSKDGWNGGSYDDAVEFCSSIRGKQLCPYSVMCPHGPQQFVMGGYRRVEFEVEGEQYAPILGGENHWVMIGNMEHDGEIAKCMTHRQLEGKAPEWGLNEERQEVKKYIMCCTIN</sequence>
<accession>A0ABD3M904</accession>
<feature type="region of interest" description="Disordered" evidence="1">
    <location>
        <begin position="116"/>
        <end position="190"/>
    </location>
</feature>
<dbReference type="Pfam" id="PF24325">
    <property type="entry name" value="DUF7495"/>
    <property type="match status" value="2"/>
</dbReference>
<feature type="compositionally biased region" description="Low complexity" evidence="1">
    <location>
        <begin position="453"/>
        <end position="465"/>
    </location>
</feature>
<dbReference type="InterPro" id="IPR055918">
    <property type="entry name" value="DUF7495"/>
</dbReference>
<dbReference type="EMBL" id="JALLBG020000190">
    <property type="protein sequence ID" value="KAL3760243.1"/>
    <property type="molecule type" value="Genomic_DNA"/>
</dbReference>
<feature type="domain" description="DUF7495" evidence="2">
    <location>
        <begin position="554"/>
        <end position="667"/>
    </location>
</feature>
<feature type="compositionally biased region" description="Low complexity" evidence="1">
    <location>
        <begin position="55"/>
        <end position="78"/>
    </location>
</feature>
<evidence type="ECO:0000313" key="3">
    <source>
        <dbReference type="EMBL" id="KAL3760243.1"/>
    </source>
</evidence>
<feature type="compositionally biased region" description="Low complexity" evidence="1">
    <location>
        <begin position="116"/>
        <end position="134"/>
    </location>
</feature>
<dbReference type="AlphaFoldDB" id="A0ABD3M904"/>
<gene>
    <name evidence="3" type="ORF">ACHAWU_001753</name>
</gene>
<comment type="caution">
    <text evidence="3">The sequence shown here is derived from an EMBL/GenBank/DDBJ whole genome shotgun (WGS) entry which is preliminary data.</text>
</comment>
<keyword evidence="4" id="KW-1185">Reference proteome</keyword>
<dbReference type="Proteomes" id="UP001530293">
    <property type="component" value="Unassembled WGS sequence"/>
</dbReference>
<proteinExistence type="predicted"/>
<name>A0ABD3M904_9STRA</name>
<reference evidence="3 4" key="1">
    <citation type="submission" date="2024-10" db="EMBL/GenBank/DDBJ databases">
        <title>Updated reference genomes for cyclostephanoid diatoms.</title>
        <authorList>
            <person name="Roberts W.R."/>
            <person name="Alverson A.J."/>
        </authorList>
    </citation>
    <scope>NUCLEOTIDE SEQUENCE [LARGE SCALE GENOMIC DNA]</scope>
    <source>
        <strain evidence="3 4">AJA232-27</strain>
    </source>
</reference>
<feature type="domain" description="DUF7495" evidence="2">
    <location>
        <begin position="356"/>
        <end position="462"/>
    </location>
</feature>
<organism evidence="3 4">
    <name type="scientific">Discostella pseudostelligera</name>
    <dbReference type="NCBI Taxonomy" id="259834"/>
    <lineage>
        <taxon>Eukaryota</taxon>
        <taxon>Sar</taxon>
        <taxon>Stramenopiles</taxon>
        <taxon>Ochrophyta</taxon>
        <taxon>Bacillariophyta</taxon>
        <taxon>Coscinodiscophyceae</taxon>
        <taxon>Thalassiosirophycidae</taxon>
        <taxon>Stephanodiscales</taxon>
        <taxon>Stephanodiscaceae</taxon>
        <taxon>Discostella</taxon>
    </lineage>
</organism>
<feature type="region of interest" description="Disordered" evidence="1">
    <location>
        <begin position="18"/>
        <end position="78"/>
    </location>
</feature>